<name>A0ACB7RQX1_HYAAI</name>
<dbReference type="Proteomes" id="UP000821845">
    <property type="component" value="Chromosome 7"/>
</dbReference>
<sequence length="118" mass="12784">MRRNAAVVHTVRVPIRVVTIQRQRRCRLCLGGMSCRTTPFASLLASRVHGAFQPSFETTVLLTARLGLASSAGKSHVVTCTPVRSVNAVPFLRAVCLEVTETRQEAQEATGTPLTPGR</sequence>
<comment type="caution">
    <text evidence="1">The sequence shown here is derived from an EMBL/GenBank/DDBJ whole genome shotgun (WGS) entry which is preliminary data.</text>
</comment>
<evidence type="ECO:0000313" key="2">
    <source>
        <dbReference type="Proteomes" id="UP000821845"/>
    </source>
</evidence>
<reference evidence="1" key="1">
    <citation type="submission" date="2020-05" db="EMBL/GenBank/DDBJ databases">
        <title>Large-scale comparative analyses of tick genomes elucidate their genetic diversity and vector capacities.</title>
        <authorList>
            <person name="Jia N."/>
            <person name="Wang J."/>
            <person name="Shi W."/>
            <person name="Du L."/>
            <person name="Sun Y."/>
            <person name="Zhan W."/>
            <person name="Jiang J."/>
            <person name="Wang Q."/>
            <person name="Zhang B."/>
            <person name="Ji P."/>
            <person name="Sakyi L.B."/>
            <person name="Cui X."/>
            <person name="Yuan T."/>
            <person name="Jiang B."/>
            <person name="Yang W."/>
            <person name="Lam T.T.-Y."/>
            <person name="Chang Q."/>
            <person name="Ding S."/>
            <person name="Wang X."/>
            <person name="Zhu J."/>
            <person name="Ruan X."/>
            <person name="Zhao L."/>
            <person name="Wei J."/>
            <person name="Que T."/>
            <person name="Du C."/>
            <person name="Cheng J."/>
            <person name="Dai P."/>
            <person name="Han X."/>
            <person name="Huang E."/>
            <person name="Gao Y."/>
            <person name="Liu J."/>
            <person name="Shao H."/>
            <person name="Ye R."/>
            <person name="Li L."/>
            <person name="Wei W."/>
            <person name="Wang X."/>
            <person name="Wang C."/>
            <person name="Yang T."/>
            <person name="Huo Q."/>
            <person name="Li W."/>
            <person name="Guo W."/>
            <person name="Chen H."/>
            <person name="Zhou L."/>
            <person name="Ni X."/>
            <person name="Tian J."/>
            <person name="Zhou Y."/>
            <person name="Sheng Y."/>
            <person name="Liu T."/>
            <person name="Pan Y."/>
            <person name="Xia L."/>
            <person name="Li J."/>
            <person name="Zhao F."/>
            <person name="Cao W."/>
        </authorList>
    </citation>
    <scope>NUCLEOTIDE SEQUENCE</scope>
    <source>
        <strain evidence="1">Hyas-2018</strain>
    </source>
</reference>
<evidence type="ECO:0000313" key="1">
    <source>
        <dbReference type="EMBL" id="KAH6925337.1"/>
    </source>
</evidence>
<organism evidence="1 2">
    <name type="scientific">Hyalomma asiaticum</name>
    <name type="common">Tick</name>
    <dbReference type="NCBI Taxonomy" id="266040"/>
    <lineage>
        <taxon>Eukaryota</taxon>
        <taxon>Metazoa</taxon>
        <taxon>Ecdysozoa</taxon>
        <taxon>Arthropoda</taxon>
        <taxon>Chelicerata</taxon>
        <taxon>Arachnida</taxon>
        <taxon>Acari</taxon>
        <taxon>Parasitiformes</taxon>
        <taxon>Ixodida</taxon>
        <taxon>Ixodoidea</taxon>
        <taxon>Ixodidae</taxon>
        <taxon>Hyalomminae</taxon>
        <taxon>Hyalomma</taxon>
    </lineage>
</organism>
<gene>
    <name evidence="1" type="ORF">HPB50_003878</name>
</gene>
<keyword evidence="2" id="KW-1185">Reference proteome</keyword>
<dbReference type="EMBL" id="CM023487">
    <property type="protein sequence ID" value="KAH6925337.1"/>
    <property type="molecule type" value="Genomic_DNA"/>
</dbReference>
<accession>A0ACB7RQX1</accession>
<protein>
    <submittedName>
        <fullName evidence="1">Uncharacterized protein</fullName>
    </submittedName>
</protein>
<proteinExistence type="predicted"/>